<dbReference type="PANTHER" id="PTHR36395">
    <property type="entry name" value="RING-H2 ZINC FINGER PROTEIN"/>
    <property type="match status" value="1"/>
</dbReference>
<reference evidence="2" key="1">
    <citation type="submission" date="2021-01" db="UniProtKB">
        <authorList>
            <consortium name="EnsemblPlants"/>
        </authorList>
    </citation>
    <scope>IDENTIFICATION</scope>
</reference>
<evidence type="ECO:0000256" key="1">
    <source>
        <dbReference type="SAM" id="MobiDB-lite"/>
    </source>
</evidence>
<name>A0A7N0TBX0_KALFE</name>
<evidence type="ECO:0008006" key="4">
    <source>
        <dbReference type="Google" id="ProtNLM"/>
    </source>
</evidence>
<dbReference type="EnsemblPlants" id="Kaladp0032s0116.6.v1.1">
    <property type="protein sequence ID" value="Kaladp0032s0116.6.v1.1"/>
    <property type="gene ID" value="Kaladp0032s0116.v1.1"/>
</dbReference>
<proteinExistence type="predicted"/>
<dbReference type="AlphaFoldDB" id="A0A7N0TBX0"/>
<feature type="compositionally biased region" description="Low complexity" evidence="1">
    <location>
        <begin position="64"/>
        <end position="73"/>
    </location>
</feature>
<dbReference type="EnsemblPlants" id="Kaladp0032s0116.1.v1.1">
    <property type="protein sequence ID" value="Kaladp0032s0116.1.v1.1"/>
    <property type="gene ID" value="Kaladp0032s0116.v1.1"/>
</dbReference>
<evidence type="ECO:0000313" key="2">
    <source>
        <dbReference type="EnsemblPlants" id="Kaladp0032s0116.6.v1.1"/>
    </source>
</evidence>
<protein>
    <recommendedName>
        <fullName evidence="4">Nudix hydrolase domain-containing protein</fullName>
    </recommendedName>
</protein>
<dbReference type="Gramene" id="Kaladp0032s0116.6.v1.1">
    <property type="protein sequence ID" value="Kaladp0032s0116.6.v1.1"/>
    <property type="gene ID" value="Kaladp0032s0116.v1.1"/>
</dbReference>
<dbReference type="PANTHER" id="PTHR36395:SF1">
    <property type="entry name" value="RING-H2 ZINC FINGER PROTEIN"/>
    <property type="match status" value="1"/>
</dbReference>
<accession>A0A7N0TBX0</accession>
<organism evidence="2 3">
    <name type="scientific">Kalanchoe fedtschenkoi</name>
    <name type="common">Lavender scallops</name>
    <name type="synonym">South American air plant</name>
    <dbReference type="NCBI Taxonomy" id="63787"/>
    <lineage>
        <taxon>Eukaryota</taxon>
        <taxon>Viridiplantae</taxon>
        <taxon>Streptophyta</taxon>
        <taxon>Embryophyta</taxon>
        <taxon>Tracheophyta</taxon>
        <taxon>Spermatophyta</taxon>
        <taxon>Magnoliopsida</taxon>
        <taxon>eudicotyledons</taxon>
        <taxon>Gunneridae</taxon>
        <taxon>Pentapetalae</taxon>
        <taxon>Saxifragales</taxon>
        <taxon>Crassulaceae</taxon>
        <taxon>Kalanchoe</taxon>
    </lineage>
</organism>
<dbReference type="Proteomes" id="UP000594263">
    <property type="component" value="Unplaced"/>
</dbReference>
<sequence length="390" mass="44569">MPHPPPPHHRHAKPLHFHKPATSLPDFIYAALSLAFLFSTTATSSLPKSIALIFPQSTRNKLLRNPNMSISNPNPNPNSRRRFSNPQALSEWLRPRMPTDSFAAWGVQPGTKNVHNLWLELSEGETSLADSIPPVRTVQVVTVRILDDRNRVLVESHQELSDGTIRYRGRPLSEKMKPGETVEAAVDRAIREELGSILYKGLSELEDQNESVKIIPDSYSEKVEERVSASYPGLPACYVLHTVAARIDCLPDEEFCTEEDEEYEDSSERNVADKAVSVKRHYWKWVDSDKRKTVLNFVLPWINSGVVFSWSRNPWHGSASLWNDSCVVWFFVRGDSTTRRSGSNRNWLVFFLLMHKFFWSQLKVALSSSNWVFSLVKMSRLRTLKACFMS</sequence>
<keyword evidence="3" id="KW-1185">Reference proteome</keyword>
<evidence type="ECO:0000313" key="3">
    <source>
        <dbReference type="Proteomes" id="UP000594263"/>
    </source>
</evidence>
<dbReference type="Gramene" id="Kaladp0032s0116.1.v1.1">
    <property type="protein sequence ID" value="Kaladp0032s0116.1.v1.1"/>
    <property type="gene ID" value="Kaladp0032s0116.v1.1"/>
</dbReference>
<feature type="region of interest" description="Disordered" evidence="1">
    <location>
        <begin position="63"/>
        <end position="83"/>
    </location>
</feature>